<feature type="transmembrane region" description="Helical" evidence="1">
    <location>
        <begin position="7"/>
        <end position="25"/>
    </location>
</feature>
<accession>A0A8T1P5E3</accession>
<evidence type="ECO:0000256" key="1">
    <source>
        <dbReference type="SAM" id="Phobius"/>
    </source>
</evidence>
<keyword evidence="1" id="KW-0812">Transmembrane</keyword>
<proteinExistence type="predicted"/>
<name>A0A8T1P5E3_CARIL</name>
<reference evidence="2" key="1">
    <citation type="submission" date="2020-12" db="EMBL/GenBank/DDBJ databases">
        <title>WGS assembly of Carya illinoinensis cv. Pawnee.</title>
        <authorList>
            <person name="Platts A."/>
            <person name="Shu S."/>
            <person name="Wright S."/>
            <person name="Barry K."/>
            <person name="Edger P."/>
            <person name="Pires J.C."/>
            <person name="Schmutz J."/>
        </authorList>
    </citation>
    <scope>NUCLEOTIDE SEQUENCE</scope>
    <source>
        <tissue evidence="2">Leaf</tissue>
    </source>
</reference>
<evidence type="ECO:0000313" key="3">
    <source>
        <dbReference type="Proteomes" id="UP000811609"/>
    </source>
</evidence>
<evidence type="ECO:0000313" key="2">
    <source>
        <dbReference type="EMBL" id="KAG6636090.1"/>
    </source>
</evidence>
<protein>
    <submittedName>
        <fullName evidence="2">Uncharacterized protein</fullName>
    </submittedName>
</protein>
<keyword evidence="1" id="KW-0472">Membrane</keyword>
<comment type="caution">
    <text evidence="2">The sequence shown here is derived from an EMBL/GenBank/DDBJ whole genome shotgun (WGS) entry which is preliminary data.</text>
</comment>
<dbReference type="AlphaFoldDB" id="A0A8T1P5E3"/>
<organism evidence="2 3">
    <name type="scientific">Carya illinoinensis</name>
    <name type="common">Pecan</name>
    <dbReference type="NCBI Taxonomy" id="32201"/>
    <lineage>
        <taxon>Eukaryota</taxon>
        <taxon>Viridiplantae</taxon>
        <taxon>Streptophyta</taxon>
        <taxon>Embryophyta</taxon>
        <taxon>Tracheophyta</taxon>
        <taxon>Spermatophyta</taxon>
        <taxon>Magnoliopsida</taxon>
        <taxon>eudicotyledons</taxon>
        <taxon>Gunneridae</taxon>
        <taxon>Pentapetalae</taxon>
        <taxon>rosids</taxon>
        <taxon>fabids</taxon>
        <taxon>Fagales</taxon>
        <taxon>Juglandaceae</taxon>
        <taxon>Carya</taxon>
    </lineage>
</organism>
<sequence>MQEGGEALYLRVAPTVICAFAYVIYSDIDVLTETPYGILVFCVVVVIIEMMLLAVFCVVEVVMMLLRVLVWLRDTFLELSREMSRKIVKNSGNIARMLDPRAYYSRCHCQGKN</sequence>
<keyword evidence="1" id="KW-1133">Transmembrane helix</keyword>
<gene>
    <name evidence="2" type="ORF">CIPAW_11G086800</name>
</gene>
<keyword evidence="3" id="KW-1185">Reference proteome</keyword>
<feature type="transmembrane region" description="Helical" evidence="1">
    <location>
        <begin position="37"/>
        <end position="66"/>
    </location>
</feature>
<dbReference type="EMBL" id="CM031819">
    <property type="protein sequence ID" value="KAG6636090.1"/>
    <property type="molecule type" value="Genomic_DNA"/>
</dbReference>
<dbReference type="Proteomes" id="UP000811609">
    <property type="component" value="Chromosome 11"/>
</dbReference>